<dbReference type="EMBL" id="CAJFCW020000001">
    <property type="protein sequence ID" value="CAG9078354.1"/>
    <property type="molecule type" value="Genomic_DNA"/>
</dbReference>
<protein>
    <recommendedName>
        <fullName evidence="3">Cytoplasmic polyadenylation element-binding protein ZZ domain-containing protein</fullName>
    </recommendedName>
</protein>
<dbReference type="SUPFAM" id="SSF54928">
    <property type="entry name" value="RNA-binding domain, RBD"/>
    <property type="match status" value="1"/>
</dbReference>
<dbReference type="GO" id="GO:0005634">
    <property type="term" value="C:nucleus"/>
    <property type="evidence" value="ECO:0007669"/>
    <property type="project" value="TreeGrafter"/>
</dbReference>
<dbReference type="CDD" id="cd19757">
    <property type="entry name" value="Bbox1"/>
    <property type="match status" value="1"/>
</dbReference>
<dbReference type="EMBL" id="CAJFDH010000001">
    <property type="protein sequence ID" value="CAD5205613.1"/>
    <property type="molecule type" value="Genomic_DNA"/>
</dbReference>
<dbReference type="GO" id="GO:0003730">
    <property type="term" value="F:mRNA 3'-UTR binding"/>
    <property type="evidence" value="ECO:0007669"/>
    <property type="project" value="InterPro"/>
</dbReference>
<dbReference type="PANTHER" id="PTHR12566:SF12">
    <property type="entry name" value="TRANSLATIONAL REGULATOR ORB2"/>
    <property type="match status" value="1"/>
</dbReference>
<dbReference type="Pfam" id="PF16366">
    <property type="entry name" value="CEBP_ZZ"/>
    <property type="match status" value="1"/>
</dbReference>
<evidence type="ECO:0000313" key="4">
    <source>
        <dbReference type="EMBL" id="CAD5205613.1"/>
    </source>
</evidence>
<name>A0A811JQS1_9BILA</name>
<evidence type="ECO:0000256" key="1">
    <source>
        <dbReference type="ARBA" id="ARBA00022884"/>
    </source>
</evidence>
<dbReference type="GO" id="GO:0008135">
    <property type="term" value="F:translation factor activity, RNA binding"/>
    <property type="evidence" value="ECO:0007669"/>
    <property type="project" value="TreeGrafter"/>
</dbReference>
<gene>
    <name evidence="4" type="ORF">BOKJ2_LOCUS297</name>
</gene>
<dbReference type="Proteomes" id="UP000614601">
    <property type="component" value="Unassembled WGS sequence"/>
</dbReference>
<evidence type="ECO:0000313" key="5">
    <source>
        <dbReference type="Proteomes" id="UP000614601"/>
    </source>
</evidence>
<dbReference type="GO" id="GO:0045202">
    <property type="term" value="C:synapse"/>
    <property type="evidence" value="ECO:0007669"/>
    <property type="project" value="TreeGrafter"/>
</dbReference>
<dbReference type="InterPro" id="IPR038446">
    <property type="entry name" value="CEBP_ZZ_sf"/>
</dbReference>
<feature type="region of interest" description="Disordered" evidence="2">
    <location>
        <begin position="66"/>
        <end position="107"/>
    </location>
</feature>
<sequence length="505" mass="58045">MQENTDSPGFRSVLQASKRSICMPSPKPQSVLVDYNILRPLNRSAPSEPKKVKFTPLESISDRFGYIKPKDDKNQNPYSISALPYPTSYPAATPSGERNENAPKPLPYRTVGNEKVFDHRLLEDRCVVLVPDHERIYGLSLLGQSRPLLNTNPELKYLLEEVNPRKRKRQHQKYSAKVVLGNAFDVTDEEIWESLKKFNIARKIERNRASEGFCSIFLKNSDNVEAFLEKCEPQEFNFSYTLENGQILSVYPWCNEDTSYTTDENWPMSTRYTVFIGCLPRLCTASYLYNFLKRRHRFFDLLHVRIDCDPSLYPRGAARAVFRTEESYRRACSLGVIKVKWFRETNRIEFKSFIYKGFACESCSADVKTKFCPDNDCLRYYCDACWGKNHENKLYHEPVRGAYRDVPYITKHFEEVKAFHAQRKLEEDQRKANGSVSSASVTDSTALRNNGTDSKLSDFNVPISKTNGINGIASKIRSLNDVVLKSNSTVLKTNGTFLKTHGTFF</sequence>
<accession>A0A811JQS1</accession>
<dbReference type="InterPro" id="IPR034819">
    <property type="entry name" value="CPEB"/>
</dbReference>
<reference evidence="4" key="1">
    <citation type="submission" date="2020-09" db="EMBL/GenBank/DDBJ databases">
        <authorList>
            <person name="Kikuchi T."/>
        </authorList>
    </citation>
    <scope>NUCLEOTIDE SEQUENCE</scope>
    <source>
        <strain evidence="4">SH1</strain>
    </source>
</reference>
<dbReference type="Gene3D" id="4.10.640.40">
    <property type="entry name" value="Cytoplasmic polyadenylation element-binding protein, ZZ domain"/>
    <property type="match status" value="1"/>
</dbReference>
<keyword evidence="5" id="KW-1185">Reference proteome</keyword>
<evidence type="ECO:0000256" key="2">
    <source>
        <dbReference type="SAM" id="MobiDB-lite"/>
    </source>
</evidence>
<comment type="caution">
    <text evidence="4">The sequence shown here is derived from an EMBL/GenBank/DDBJ whole genome shotgun (WGS) entry which is preliminary data.</text>
</comment>
<keyword evidence="1" id="KW-0694">RNA-binding</keyword>
<feature type="region of interest" description="Disordered" evidence="2">
    <location>
        <begin position="427"/>
        <end position="446"/>
    </location>
</feature>
<dbReference type="AlphaFoldDB" id="A0A811JQS1"/>
<dbReference type="GO" id="GO:2000766">
    <property type="term" value="P:negative regulation of cytoplasmic translation"/>
    <property type="evidence" value="ECO:0007669"/>
    <property type="project" value="TreeGrafter"/>
</dbReference>
<dbReference type="GO" id="GO:0005737">
    <property type="term" value="C:cytoplasm"/>
    <property type="evidence" value="ECO:0007669"/>
    <property type="project" value="TreeGrafter"/>
</dbReference>
<proteinExistence type="predicted"/>
<dbReference type="GO" id="GO:0043005">
    <property type="term" value="C:neuron projection"/>
    <property type="evidence" value="ECO:0007669"/>
    <property type="project" value="TreeGrafter"/>
</dbReference>
<organism evidence="4 5">
    <name type="scientific">Bursaphelenchus okinawaensis</name>
    <dbReference type="NCBI Taxonomy" id="465554"/>
    <lineage>
        <taxon>Eukaryota</taxon>
        <taxon>Metazoa</taxon>
        <taxon>Ecdysozoa</taxon>
        <taxon>Nematoda</taxon>
        <taxon>Chromadorea</taxon>
        <taxon>Rhabditida</taxon>
        <taxon>Tylenchina</taxon>
        <taxon>Tylenchomorpha</taxon>
        <taxon>Aphelenchoidea</taxon>
        <taxon>Aphelenchoididae</taxon>
        <taxon>Bursaphelenchus</taxon>
    </lineage>
</organism>
<dbReference type="InterPro" id="IPR035979">
    <property type="entry name" value="RBD_domain_sf"/>
</dbReference>
<dbReference type="GO" id="GO:0043022">
    <property type="term" value="F:ribosome binding"/>
    <property type="evidence" value="ECO:0007669"/>
    <property type="project" value="TreeGrafter"/>
</dbReference>
<feature type="domain" description="Cytoplasmic polyadenylation element-binding protein ZZ" evidence="3">
    <location>
        <begin position="347"/>
        <end position="397"/>
    </location>
</feature>
<dbReference type="Gene3D" id="3.30.70.330">
    <property type="match status" value="1"/>
</dbReference>
<dbReference type="InterPro" id="IPR032296">
    <property type="entry name" value="CEBP_ZZ"/>
</dbReference>
<dbReference type="OrthoDB" id="10033548at2759"/>
<dbReference type="Proteomes" id="UP000783686">
    <property type="component" value="Unassembled WGS sequence"/>
</dbReference>
<feature type="compositionally biased region" description="Low complexity" evidence="2">
    <location>
        <begin position="435"/>
        <end position="446"/>
    </location>
</feature>
<dbReference type="InterPro" id="IPR012677">
    <property type="entry name" value="Nucleotide-bd_a/b_plait_sf"/>
</dbReference>
<evidence type="ECO:0000259" key="3">
    <source>
        <dbReference type="Pfam" id="PF16366"/>
    </source>
</evidence>
<dbReference type="GO" id="GO:0000900">
    <property type="term" value="F:mRNA regulatory element binding translation repressor activity"/>
    <property type="evidence" value="ECO:0007669"/>
    <property type="project" value="TreeGrafter"/>
</dbReference>
<dbReference type="PANTHER" id="PTHR12566">
    <property type="entry name" value="CYTOPLASMIC POLYADENYLATION ELEMENT BINDING PROTEIN CPEB"/>
    <property type="match status" value="1"/>
</dbReference>